<gene>
    <name evidence="1" type="ORF">HMPREF9088_0819</name>
</gene>
<dbReference type="STRING" id="888064.HMPREF9088_0819"/>
<dbReference type="AlphaFoldDB" id="E6LEM9"/>
<dbReference type="EMBL" id="AEPV01000029">
    <property type="protein sequence ID" value="EFU74342.1"/>
    <property type="molecule type" value="Genomic_DNA"/>
</dbReference>
<name>E6LEM9_ENTI1</name>
<keyword evidence="2" id="KW-1185">Reference proteome</keyword>
<sequence>MTSQRISMKKDIEKLKQLAVAAGFKPVVFLSKEEADSFDFDSLDSRTMVFIDDLKDDEVDE</sequence>
<reference evidence="1 2" key="1">
    <citation type="submission" date="2010-12" db="EMBL/GenBank/DDBJ databases">
        <authorList>
            <person name="Muzny D."/>
            <person name="Qin X."/>
            <person name="Deng J."/>
            <person name="Jiang H."/>
            <person name="Liu Y."/>
            <person name="Qu J."/>
            <person name="Song X.-Z."/>
            <person name="Zhang L."/>
            <person name="Thornton R."/>
            <person name="Coyle M."/>
            <person name="Francisco L."/>
            <person name="Jackson L."/>
            <person name="Javaid M."/>
            <person name="Korchina V."/>
            <person name="Kovar C."/>
            <person name="Mata R."/>
            <person name="Mathew T."/>
            <person name="Ngo R."/>
            <person name="Nguyen L."/>
            <person name="Nguyen N."/>
            <person name="Okwuonu G."/>
            <person name="Ongeri F."/>
            <person name="Pham C."/>
            <person name="Simmons D."/>
            <person name="Wilczek-Boney K."/>
            <person name="Hale W."/>
            <person name="Jakkamsetti A."/>
            <person name="Pham P."/>
            <person name="Ruth R."/>
            <person name="San Lucas F."/>
            <person name="Warren J."/>
            <person name="Zhang J."/>
            <person name="Zhao Z."/>
            <person name="Zhou C."/>
            <person name="Zhu D."/>
            <person name="Lee S."/>
            <person name="Bess C."/>
            <person name="Blankenburg K."/>
            <person name="Forbes L."/>
            <person name="Fu Q."/>
            <person name="Gubbala S."/>
            <person name="Hirani K."/>
            <person name="Jayaseelan J.C."/>
            <person name="Lara F."/>
            <person name="Munidasa M."/>
            <person name="Palculict T."/>
            <person name="Patil S."/>
            <person name="Pu L.-L."/>
            <person name="Saada N."/>
            <person name="Tang L."/>
            <person name="Weissenberger G."/>
            <person name="Zhu Y."/>
            <person name="Hemphill L."/>
            <person name="Shang Y."/>
            <person name="Youmans B."/>
            <person name="Ayvaz T."/>
            <person name="Ross M."/>
            <person name="Santibanez J."/>
            <person name="Aqrawi P."/>
            <person name="Gross S."/>
            <person name="Joshi V."/>
            <person name="Fowler G."/>
            <person name="Nazareth L."/>
            <person name="Reid J."/>
            <person name="Worley K."/>
            <person name="Petrosino J."/>
            <person name="Highlander S."/>
            <person name="Gibbs R."/>
        </authorList>
    </citation>
    <scope>NUCLEOTIDE SEQUENCE [LARGE SCALE GENOMIC DNA]</scope>
    <source>
        <strain evidence="2">DSM 15952 / CCUG 50447 / LMG 22039 / TP 1.5</strain>
    </source>
</reference>
<protein>
    <submittedName>
        <fullName evidence="1">Uncharacterized protein</fullName>
    </submittedName>
</protein>
<dbReference type="Proteomes" id="UP000010296">
    <property type="component" value="Unassembled WGS sequence"/>
</dbReference>
<dbReference type="HOGENOM" id="CLU_2915361_0_0_9"/>
<comment type="caution">
    <text evidence="1">The sequence shown here is derived from an EMBL/GenBank/DDBJ whole genome shotgun (WGS) entry which is preliminary data.</text>
</comment>
<accession>E6LEM9</accession>
<proteinExistence type="predicted"/>
<organism evidence="1 2">
    <name type="scientific">Enterococcus italicus (strain DSM 15952 / CCUG 50447 / LMG 22039 / TP 1.5)</name>
    <dbReference type="NCBI Taxonomy" id="888064"/>
    <lineage>
        <taxon>Bacteria</taxon>
        <taxon>Bacillati</taxon>
        <taxon>Bacillota</taxon>
        <taxon>Bacilli</taxon>
        <taxon>Lactobacillales</taxon>
        <taxon>Enterococcaceae</taxon>
        <taxon>Enterococcus</taxon>
    </lineage>
</organism>
<dbReference type="RefSeq" id="WP_007207840.1">
    <property type="nucleotide sequence ID" value="NZ_GL622241.1"/>
</dbReference>
<evidence type="ECO:0000313" key="1">
    <source>
        <dbReference type="EMBL" id="EFU74342.1"/>
    </source>
</evidence>
<evidence type="ECO:0000313" key="2">
    <source>
        <dbReference type="Proteomes" id="UP000010296"/>
    </source>
</evidence>